<dbReference type="AlphaFoldDB" id="A0A1T4VIB1"/>
<dbReference type="RefSeq" id="WP_078928988.1">
    <property type="nucleotide sequence ID" value="NZ_FUXX01000026.1"/>
</dbReference>
<accession>A0A1T4VIB1</accession>
<evidence type="ECO:0000313" key="3">
    <source>
        <dbReference type="EMBL" id="SKA64700.1"/>
    </source>
</evidence>
<feature type="signal peptide" evidence="2">
    <location>
        <begin position="1"/>
        <end position="21"/>
    </location>
</feature>
<name>A0A1T4VIB1_9GAMM</name>
<dbReference type="Proteomes" id="UP000242432">
    <property type="component" value="Unassembled WGS sequence"/>
</dbReference>
<feature type="compositionally biased region" description="Basic and acidic residues" evidence="1">
    <location>
        <begin position="620"/>
        <end position="635"/>
    </location>
</feature>
<reference evidence="4" key="1">
    <citation type="submission" date="2017-02" db="EMBL/GenBank/DDBJ databases">
        <authorList>
            <person name="Varghese N."/>
            <person name="Submissions S."/>
        </authorList>
    </citation>
    <scope>NUCLEOTIDE SEQUENCE [LARGE SCALE GENOMIC DNA]</scope>
    <source>
        <strain evidence="4">DSM 3072</strain>
    </source>
</reference>
<keyword evidence="4" id="KW-1185">Reference proteome</keyword>
<dbReference type="EMBL" id="FUXX01000026">
    <property type="protein sequence ID" value="SKA64700.1"/>
    <property type="molecule type" value="Genomic_DNA"/>
</dbReference>
<evidence type="ECO:0000256" key="1">
    <source>
        <dbReference type="SAM" id="MobiDB-lite"/>
    </source>
</evidence>
<feature type="chain" id="PRO_5013114951" evidence="2">
    <location>
        <begin position="22"/>
        <end position="654"/>
    </location>
</feature>
<keyword evidence="2" id="KW-0732">Signal</keyword>
<protein>
    <submittedName>
        <fullName evidence="3">Uncharacterized protein</fullName>
    </submittedName>
</protein>
<evidence type="ECO:0000313" key="4">
    <source>
        <dbReference type="Proteomes" id="UP000242432"/>
    </source>
</evidence>
<sequence>MRVLSYLSFLFLTGTVQVAQAANIWESGELTYPNNETEISAFVNTAGNTQLQAVLCTKDASNSYRFTLLLPEKLDSDSVIKVMIKTDESEVEAYAEVSGNSMDIQIDENLMLSIPDSSRMVLSFDKDDADYLKIPSSIEVNMHGADMTIRNVASECTALCIGNGFKCNYPLLSSLLWPRDQYRDVHIDDIDELCTTAVMPGYFKFNPTKACKLALDRFYKKEGVGPLSYIYKLFKDKNSIFQQYIKNWNEAVALCPYSALDLPVTASDKEWYLILYSLVGKNHIREFPSSYYSVKKYADDPTTLIYDIDNRYEMELLKYSSVLYRRVKGSVSAVNAVEKALKTWSDFYRQLASSLPSIHQAQAIRPVVYREMMLRVWNLAGKPTGLKILPENMFRQGTNGRPITTEPLETQCSFFEGSGGDQFFFASEECIKGFNDYMRTSPLNSKLYQNVVDSWNKFASNWAASQFYTDGIDDAVGEHPQANLALTMMSLFKIYGFGDYFLLRECISSRDADICGYEQHKAYSTYSKEFNNRLDSITNASDKDGSQLNALNELWLDYYHNLEEYLKDLVHRNVIPLWRAEFAEALACVVQTNAILNFPYDREEFPELSSDEEFEGTDSAGKHFTLEQDRNKTPDEIIPQPDEDIIDDDIIIPE</sequence>
<organism evidence="3 4">
    <name type="scientific">Succinivibrio dextrinosolvens DSM 3072</name>
    <dbReference type="NCBI Taxonomy" id="1123324"/>
    <lineage>
        <taxon>Bacteria</taxon>
        <taxon>Pseudomonadati</taxon>
        <taxon>Pseudomonadota</taxon>
        <taxon>Gammaproteobacteria</taxon>
        <taxon>Aeromonadales</taxon>
        <taxon>Succinivibrionaceae</taxon>
        <taxon>Succinivibrio</taxon>
    </lineage>
</organism>
<evidence type="ECO:0000256" key="2">
    <source>
        <dbReference type="SAM" id="SignalP"/>
    </source>
</evidence>
<feature type="region of interest" description="Disordered" evidence="1">
    <location>
        <begin position="610"/>
        <end position="643"/>
    </location>
</feature>
<proteinExistence type="predicted"/>
<gene>
    <name evidence="3" type="ORF">SAMN02745213_01565</name>
</gene>